<keyword evidence="6 8" id="KW-1133">Transmembrane helix</keyword>
<evidence type="ECO:0000313" key="9">
    <source>
        <dbReference type="EMBL" id="HJB06498.1"/>
    </source>
</evidence>
<dbReference type="Proteomes" id="UP000886804">
    <property type="component" value="Unassembled WGS sequence"/>
</dbReference>
<feature type="transmembrane region" description="Helical" evidence="8">
    <location>
        <begin position="169"/>
        <end position="193"/>
    </location>
</feature>
<dbReference type="AlphaFoldDB" id="A0A9D2L5U2"/>
<evidence type="ECO:0000313" key="10">
    <source>
        <dbReference type="Proteomes" id="UP000886804"/>
    </source>
</evidence>
<dbReference type="EMBL" id="DWYS01000015">
    <property type="protein sequence ID" value="HJB06498.1"/>
    <property type="molecule type" value="Genomic_DNA"/>
</dbReference>
<evidence type="ECO:0000256" key="6">
    <source>
        <dbReference type="ARBA" id="ARBA00022989"/>
    </source>
</evidence>
<evidence type="ECO:0000256" key="3">
    <source>
        <dbReference type="ARBA" id="ARBA00022448"/>
    </source>
</evidence>
<dbReference type="Pfam" id="PF01594">
    <property type="entry name" value="AI-2E_transport"/>
    <property type="match status" value="1"/>
</dbReference>
<reference evidence="9" key="2">
    <citation type="submission" date="2021-04" db="EMBL/GenBank/DDBJ databases">
        <authorList>
            <person name="Gilroy R."/>
        </authorList>
    </citation>
    <scope>NUCLEOTIDE SEQUENCE</scope>
    <source>
        <strain evidence="9">CHK188-4685</strain>
    </source>
</reference>
<reference evidence="9" key="1">
    <citation type="journal article" date="2021" name="PeerJ">
        <title>Extensive microbial diversity within the chicken gut microbiome revealed by metagenomics and culture.</title>
        <authorList>
            <person name="Gilroy R."/>
            <person name="Ravi A."/>
            <person name="Getino M."/>
            <person name="Pursley I."/>
            <person name="Horton D.L."/>
            <person name="Alikhan N.F."/>
            <person name="Baker D."/>
            <person name="Gharbi K."/>
            <person name="Hall N."/>
            <person name="Watson M."/>
            <person name="Adriaenssens E.M."/>
            <person name="Foster-Nyarko E."/>
            <person name="Jarju S."/>
            <person name="Secka A."/>
            <person name="Antonio M."/>
            <person name="Oren A."/>
            <person name="Chaudhuri R.R."/>
            <person name="La Ragione R."/>
            <person name="Hildebrand F."/>
            <person name="Pallen M.J."/>
        </authorList>
    </citation>
    <scope>NUCLEOTIDE SEQUENCE</scope>
    <source>
        <strain evidence="9">CHK188-4685</strain>
    </source>
</reference>
<keyword evidence="3" id="KW-0813">Transport</keyword>
<evidence type="ECO:0000256" key="1">
    <source>
        <dbReference type="ARBA" id="ARBA00004651"/>
    </source>
</evidence>
<dbReference type="GO" id="GO:0005886">
    <property type="term" value="C:plasma membrane"/>
    <property type="evidence" value="ECO:0007669"/>
    <property type="project" value="UniProtKB-SubCell"/>
</dbReference>
<comment type="similarity">
    <text evidence="2">Belongs to the autoinducer-2 exporter (AI-2E) (TC 2.A.86) family.</text>
</comment>
<dbReference type="InterPro" id="IPR002549">
    <property type="entry name" value="AI-2E-like"/>
</dbReference>
<keyword evidence="7 8" id="KW-0472">Membrane</keyword>
<keyword evidence="4" id="KW-1003">Cell membrane</keyword>
<dbReference type="PANTHER" id="PTHR21716:SF53">
    <property type="entry name" value="PERMEASE PERM-RELATED"/>
    <property type="match status" value="1"/>
</dbReference>
<organism evidence="9 10">
    <name type="scientific">Candidatus Enterocloster faecavium</name>
    <dbReference type="NCBI Taxonomy" id="2838560"/>
    <lineage>
        <taxon>Bacteria</taxon>
        <taxon>Bacillati</taxon>
        <taxon>Bacillota</taxon>
        <taxon>Clostridia</taxon>
        <taxon>Lachnospirales</taxon>
        <taxon>Lachnospiraceae</taxon>
        <taxon>Enterocloster</taxon>
    </lineage>
</organism>
<accession>A0A9D2L5U2</accession>
<feature type="transmembrane region" description="Helical" evidence="8">
    <location>
        <begin position="328"/>
        <end position="361"/>
    </location>
</feature>
<sequence length="379" mass="41809">MELNRDTIRKIQGLVLFTVVVVVAGVNYRRLLVLLGRLLHIGGPFIIGGVIAFILNVPMRRIEAHLPVSEKHRKIRRPISLCLSILLVAGILFLVFFVVAPELFRTLWSLQSSIPLFFAGIQRGAEQLFASYPEILDYISGISIDWEQILTNLVTFLRSGAGTMLNTTFSAAVSIASGVTNFSISFIFSIYILMQKETLKRQVEMLLRAFLPEKPVERILYIARLSEKIFSSFLTGQCLEAVILGTMFFVTLSVMKLPYALLIGVLIAFTALIPIFGAFIGLGVGAFLMLMVSPTSALIFVITFFVLQQIEGNLIYPHVVGNSVGLPSIWVLAAVTIGGSLMGVVGMLIFIPLCSVLYALLREAVHKRLDDQAKNKKSA</sequence>
<name>A0A9D2L5U2_9FIRM</name>
<evidence type="ECO:0000256" key="8">
    <source>
        <dbReference type="SAM" id="Phobius"/>
    </source>
</evidence>
<feature type="transmembrane region" description="Helical" evidence="8">
    <location>
        <begin position="78"/>
        <end position="100"/>
    </location>
</feature>
<feature type="transmembrane region" description="Helical" evidence="8">
    <location>
        <begin position="287"/>
        <end position="308"/>
    </location>
</feature>
<keyword evidence="5 8" id="KW-0812">Transmembrane</keyword>
<comment type="subcellular location">
    <subcellularLocation>
        <location evidence="1">Cell membrane</location>
        <topology evidence="1">Multi-pass membrane protein</topology>
    </subcellularLocation>
</comment>
<dbReference type="GO" id="GO:0055085">
    <property type="term" value="P:transmembrane transport"/>
    <property type="evidence" value="ECO:0007669"/>
    <property type="project" value="TreeGrafter"/>
</dbReference>
<feature type="transmembrane region" description="Helical" evidence="8">
    <location>
        <begin position="38"/>
        <end position="57"/>
    </location>
</feature>
<feature type="transmembrane region" description="Helical" evidence="8">
    <location>
        <begin position="257"/>
        <end position="280"/>
    </location>
</feature>
<dbReference type="PANTHER" id="PTHR21716">
    <property type="entry name" value="TRANSMEMBRANE PROTEIN"/>
    <property type="match status" value="1"/>
</dbReference>
<evidence type="ECO:0000256" key="2">
    <source>
        <dbReference type="ARBA" id="ARBA00009773"/>
    </source>
</evidence>
<evidence type="ECO:0000256" key="5">
    <source>
        <dbReference type="ARBA" id="ARBA00022692"/>
    </source>
</evidence>
<evidence type="ECO:0000256" key="7">
    <source>
        <dbReference type="ARBA" id="ARBA00023136"/>
    </source>
</evidence>
<evidence type="ECO:0000256" key="4">
    <source>
        <dbReference type="ARBA" id="ARBA00022475"/>
    </source>
</evidence>
<proteinExistence type="inferred from homology"/>
<feature type="transmembrane region" description="Helical" evidence="8">
    <location>
        <begin position="229"/>
        <end position="251"/>
    </location>
</feature>
<comment type="caution">
    <text evidence="9">The sequence shown here is derived from an EMBL/GenBank/DDBJ whole genome shotgun (WGS) entry which is preliminary data.</text>
</comment>
<feature type="transmembrane region" description="Helical" evidence="8">
    <location>
        <begin position="12"/>
        <end position="32"/>
    </location>
</feature>
<protein>
    <submittedName>
        <fullName evidence="9">AI-2E family transporter</fullName>
    </submittedName>
</protein>
<gene>
    <name evidence="9" type="ORF">H9716_01375</name>
</gene>